<dbReference type="InterPro" id="IPR011047">
    <property type="entry name" value="Quinoprotein_ADH-like_sf"/>
</dbReference>
<keyword evidence="2" id="KW-0732">Signal</keyword>
<keyword evidence="1" id="KW-0472">Membrane</keyword>
<evidence type="ECO:0000256" key="2">
    <source>
        <dbReference type="SAM" id="SignalP"/>
    </source>
</evidence>
<evidence type="ECO:0000313" key="4">
    <source>
        <dbReference type="EMBL" id="KAB2815218.1"/>
    </source>
</evidence>
<accession>A0A6L3ZDB5</accession>
<evidence type="ECO:0000313" key="5">
    <source>
        <dbReference type="Proteomes" id="UP000484164"/>
    </source>
</evidence>
<sequence length="1004" mass="115355">MNLASLRILLLWLFFSSLSSHGQVVEFEIQNDNIGFISKLAYGHNRLWLVSEDNIWFHNGNDFSVFEGDSVLRGITVLDVAPSDSGIWIGTLKSGLGFYHLQKGKLSWPFATERGYPEIPYPRTGIILSVSDTGVWAQIHHFGLGFFDLRKTEITFFETDNINGVSQRGNHIVSGMFDYPNQPRQKIITTLGGVLILDLHTQTFFRYLPTDRDHLVGHANYSGDESRIRDAIVSDDSIYLATWGGGLLHMDLKSGFYHKYTHSLDLPSTGLKHNIARIYPESDSTFLLSHIYAGVFRFNKASKSFHLLTDPLANPLFGEAKDWTYIPGGIAWSENNKFYVLDTTHTNNWDILHAEGKVDALWKSPHFPLQSLLSINDTLIWKDGIQVIPVERYSDIISGVYRIDSSRVLLIRPNMIRLYTGNQLSLLEFPSSKFGTAGEIVTTHFEAVTQKLTLGTKGTGIHQFDFRTNEWRSYQNPSLLEFWIKCMDRHGDRWCVVTENSILLTNSEFAPLQSVNFKEIAELPAGMIPNGVEWVDESHIRLFGKEDGIYVIQLHNLQISEKYIPTDYHSTRFNQYCFWNDTYLIGTDNGLLKIGRDSSPVLFGPSYQLQNVNHLVQDGNVLHFVNGRKHYRWTSPFTISRSPLLSSPIIQSFRAMGKSIHPINEITLQPSQNWLEWQIVASNFHNPNKGDVYVQLKGISDNWRKLNGEENFSISNLDPGTYILNAKTYQSDLGFSPVYNLMSVRILPEWYQRWWFYLLMMITVGAAAYSIYRYRIAQIEREQRIEFEYKDQLRSLEMRMLRVQMNPHFIFNALNSVRYYILKEDKNTASDYLAKFSKLLRFILNLSNQENVSLHEEIQGVKNYIEFEQIRFNKKFTFEIEIGTDLNTQQIVIQPMIIQPFIENAIWHGLMPLETNGHLKLSVQKEGNHLIITISDNGVGRESALSKNSKAHKSFGLSITAERLKSLSEMKKREAKFEITDLFEDGEPSGTRVKITMPYESSHS</sequence>
<dbReference type="Proteomes" id="UP000484164">
    <property type="component" value="Unassembled WGS sequence"/>
</dbReference>
<dbReference type="Gene3D" id="2.60.40.10">
    <property type="entry name" value="Immunoglobulins"/>
    <property type="match status" value="1"/>
</dbReference>
<dbReference type="PANTHER" id="PTHR34220:SF7">
    <property type="entry name" value="SENSOR HISTIDINE KINASE YPDA"/>
    <property type="match status" value="1"/>
</dbReference>
<dbReference type="GO" id="GO:0016020">
    <property type="term" value="C:membrane"/>
    <property type="evidence" value="ECO:0007669"/>
    <property type="project" value="InterPro"/>
</dbReference>
<keyword evidence="1" id="KW-1133">Transmembrane helix</keyword>
<dbReference type="Gene3D" id="3.30.565.10">
    <property type="entry name" value="Histidine kinase-like ATPase, C-terminal domain"/>
    <property type="match status" value="1"/>
</dbReference>
<dbReference type="InterPro" id="IPR010559">
    <property type="entry name" value="Sig_transdc_His_kin_internal"/>
</dbReference>
<comment type="caution">
    <text evidence="4">The sequence shown here is derived from an EMBL/GenBank/DDBJ whole genome shotgun (WGS) entry which is preliminary data.</text>
</comment>
<dbReference type="SUPFAM" id="SSF50969">
    <property type="entry name" value="YVTN repeat-like/Quinoprotein amine dehydrogenase"/>
    <property type="match status" value="1"/>
</dbReference>
<evidence type="ECO:0000256" key="1">
    <source>
        <dbReference type="SAM" id="Phobius"/>
    </source>
</evidence>
<feature type="chain" id="PRO_5026830479" description="Signal transduction histidine kinase internal region domain-containing protein" evidence="2">
    <location>
        <begin position="23"/>
        <end position="1004"/>
    </location>
</feature>
<dbReference type="InterPro" id="IPR050640">
    <property type="entry name" value="Bact_2-comp_sensor_kinase"/>
</dbReference>
<name>A0A6L3ZDB5_9FLAO</name>
<keyword evidence="5" id="KW-1185">Reference proteome</keyword>
<proteinExistence type="predicted"/>
<keyword evidence="1" id="KW-0812">Transmembrane</keyword>
<dbReference type="InterPro" id="IPR015943">
    <property type="entry name" value="WD40/YVTN_repeat-like_dom_sf"/>
</dbReference>
<dbReference type="OrthoDB" id="9809670at2"/>
<dbReference type="AlphaFoldDB" id="A0A6L3ZDB5"/>
<dbReference type="Pfam" id="PF06580">
    <property type="entry name" value="His_kinase"/>
    <property type="match status" value="1"/>
</dbReference>
<dbReference type="Gene3D" id="2.130.10.10">
    <property type="entry name" value="YVTN repeat-like/Quinoprotein amine dehydrogenase"/>
    <property type="match status" value="3"/>
</dbReference>
<dbReference type="SUPFAM" id="SSF50998">
    <property type="entry name" value="Quinoprotein alcohol dehydrogenase-like"/>
    <property type="match status" value="1"/>
</dbReference>
<dbReference type="EMBL" id="WBVQ01000003">
    <property type="protein sequence ID" value="KAB2815218.1"/>
    <property type="molecule type" value="Genomic_DNA"/>
</dbReference>
<evidence type="ECO:0000259" key="3">
    <source>
        <dbReference type="Pfam" id="PF06580"/>
    </source>
</evidence>
<feature type="signal peptide" evidence="2">
    <location>
        <begin position="1"/>
        <end position="22"/>
    </location>
</feature>
<feature type="transmembrane region" description="Helical" evidence="1">
    <location>
        <begin position="754"/>
        <end position="772"/>
    </location>
</feature>
<organism evidence="4 5">
    <name type="scientific">Phaeocystidibacter marisrubri</name>
    <dbReference type="NCBI Taxonomy" id="1577780"/>
    <lineage>
        <taxon>Bacteria</taxon>
        <taxon>Pseudomonadati</taxon>
        <taxon>Bacteroidota</taxon>
        <taxon>Flavobacteriia</taxon>
        <taxon>Flavobacteriales</taxon>
        <taxon>Phaeocystidibacteraceae</taxon>
        <taxon>Phaeocystidibacter</taxon>
    </lineage>
</organism>
<dbReference type="InterPro" id="IPR036890">
    <property type="entry name" value="HATPase_C_sf"/>
</dbReference>
<dbReference type="InterPro" id="IPR011044">
    <property type="entry name" value="Quino_amine_DH_bsu"/>
</dbReference>
<gene>
    <name evidence="4" type="ORF">F8C82_14070</name>
</gene>
<dbReference type="SUPFAM" id="SSF55874">
    <property type="entry name" value="ATPase domain of HSP90 chaperone/DNA topoisomerase II/histidine kinase"/>
    <property type="match status" value="1"/>
</dbReference>
<dbReference type="PANTHER" id="PTHR34220">
    <property type="entry name" value="SENSOR HISTIDINE KINASE YPDA"/>
    <property type="match status" value="1"/>
</dbReference>
<reference evidence="4 5" key="1">
    <citation type="submission" date="2019-10" db="EMBL/GenBank/DDBJ databases">
        <title>Genome sequence of Phaeocystidibacter marisrubri JCM30614 (type strain).</title>
        <authorList>
            <person name="Bowman J.P."/>
        </authorList>
    </citation>
    <scope>NUCLEOTIDE SEQUENCE [LARGE SCALE GENOMIC DNA]</scope>
    <source>
        <strain evidence="4 5">JCM 30614</strain>
    </source>
</reference>
<dbReference type="GO" id="GO:0000155">
    <property type="term" value="F:phosphorelay sensor kinase activity"/>
    <property type="evidence" value="ECO:0007669"/>
    <property type="project" value="InterPro"/>
</dbReference>
<dbReference type="RefSeq" id="WP_151694253.1">
    <property type="nucleotide sequence ID" value="NZ_BMGX01000001.1"/>
</dbReference>
<feature type="domain" description="Signal transduction histidine kinase internal region" evidence="3">
    <location>
        <begin position="797"/>
        <end position="876"/>
    </location>
</feature>
<dbReference type="InterPro" id="IPR013783">
    <property type="entry name" value="Ig-like_fold"/>
</dbReference>
<protein>
    <recommendedName>
        <fullName evidence="3">Signal transduction histidine kinase internal region domain-containing protein</fullName>
    </recommendedName>
</protein>